<feature type="region of interest" description="Disordered" evidence="1">
    <location>
        <begin position="178"/>
        <end position="208"/>
    </location>
</feature>
<accession>A0AAV7TL27</accession>
<dbReference type="InterPro" id="IPR033214">
    <property type="entry name" value="AKIP1"/>
</dbReference>
<proteinExistence type="predicted"/>
<gene>
    <name evidence="2" type="ORF">NDU88_002577</name>
</gene>
<dbReference type="PANTHER" id="PTHR14330">
    <property type="entry name" value="A-KINASE-INTERACTING PROTEIN 1"/>
    <property type="match status" value="1"/>
</dbReference>
<dbReference type="GO" id="GO:1901222">
    <property type="term" value="P:regulation of non-canonical NF-kappaB signal transduction"/>
    <property type="evidence" value="ECO:0007669"/>
    <property type="project" value="InterPro"/>
</dbReference>
<dbReference type="GO" id="GO:0005654">
    <property type="term" value="C:nucleoplasm"/>
    <property type="evidence" value="ECO:0007669"/>
    <property type="project" value="TreeGrafter"/>
</dbReference>
<feature type="compositionally biased region" description="Low complexity" evidence="1">
    <location>
        <begin position="180"/>
        <end position="193"/>
    </location>
</feature>
<organism evidence="2 3">
    <name type="scientific">Pleurodeles waltl</name>
    <name type="common">Iberian ribbed newt</name>
    <dbReference type="NCBI Taxonomy" id="8319"/>
    <lineage>
        <taxon>Eukaryota</taxon>
        <taxon>Metazoa</taxon>
        <taxon>Chordata</taxon>
        <taxon>Craniata</taxon>
        <taxon>Vertebrata</taxon>
        <taxon>Euteleostomi</taxon>
        <taxon>Amphibia</taxon>
        <taxon>Batrachia</taxon>
        <taxon>Caudata</taxon>
        <taxon>Salamandroidea</taxon>
        <taxon>Salamandridae</taxon>
        <taxon>Pleurodelinae</taxon>
        <taxon>Pleurodeles</taxon>
    </lineage>
</organism>
<dbReference type="PANTHER" id="PTHR14330:SF2">
    <property type="entry name" value="A-KINASE-INTERACTING PROTEIN 1"/>
    <property type="match status" value="1"/>
</dbReference>
<sequence>MNGRLSSLYIKIVMHFISLEYVAGVMEPDLMSDYVHVWFRLCMGSVLTFSHAKNNIYFQDHEEMTSRGICMEQSLERSAKLSLDVLKRAKRRKVNWPDECNMQKFRAQDRGLYNNEDENIPLEEAEAERKRLDAAFSTMMEFMAHTTEQCEQYYHYKPFSECDKNEVNHVCRYHSRNLASTSQKPSSPSKQETFSIFPLSSTGGRSNSKDVVIEVTPGTYSVSARSHGLRHRTQLVNITPGQSVDVVFTT</sequence>
<comment type="caution">
    <text evidence="2">The sequence shown here is derived from an EMBL/GenBank/DDBJ whole genome shotgun (WGS) entry which is preliminary data.</text>
</comment>
<keyword evidence="3" id="KW-1185">Reference proteome</keyword>
<dbReference type="EMBL" id="JANPWB010000006">
    <property type="protein sequence ID" value="KAJ1177318.1"/>
    <property type="molecule type" value="Genomic_DNA"/>
</dbReference>
<evidence type="ECO:0000313" key="2">
    <source>
        <dbReference type="EMBL" id="KAJ1177318.1"/>
    </source>
</evidence>
<name>A0AAV7TL27_PLEWA</name>
<reference evidence="2" key="1">
    <citation type="journal article" date="2022" name="bioRxiv">
        <title>Sequencing and chromosome-scale assembly of the giantPleurodeles waltlgenome.</title>
        <authorList>
            <person name="Brown T."/>
            <person name="Elewa A."/>
            <person name="Iarovenko S."/>
            <person name="Subramanian E."/>
            <person name="Araus A.J."/>
            <person name="Petzold A."/>
            <person name="Susuki M."/>
            <person name="Suzuki K.-i.T."/>
            <person name="Hayashi T."/>
            <person name="Toyoda A."/>
            <person name="Oliveira C."/>
            <person name="Osipova E."/>
            <person name="Leigh N.D."/>
            <person name="Simon A."/>
            <person name="Yun M.H."/>
        </authorList>
    </citation>
    <scope>NUCLEOTIDE SEQUENCE</scope>
    <source>
        <strain evidence="2">20211129_DDA</strain>
        <tissue evidence="2">Liver</tissue>
    </source>
</reference>
<dbReference type="Proteomes" id="UP001066276">
    <property type="component" value="Chromosome 3_2"/>
</dbReference>
<evidence type="ECO:0000256" key="1">
    <source>
        <dbReference type="SAM" id="MobiDB-lite"/>
    </source>
</evidence>
<dbReference type="AlphaFoldDB" id="A0AAV7TL27"/>
<protein>
    <submittedName>
        <fullName evidence="2">Uncharacterized protein</fullName>
    </submittedName>
</protein>
<evidence type="ECO:0000313" key="3">
    <source>
        <dbReference type="Proteomes" id="UP001066276"/>
    </source>
</evidence>